<keyword evidence="7" id="KW-0472">Membrane</keyword>
<evidence type="ECO:0000256" key="7">
    <source>
        <dbReference type="ARBA" id="ARBA00023136"/>
    </source>
</evidence>
<dbReference type="InterPro" id="IPR027417">
    <property type="entry name" value="P-loop_NTPase"/>
</dbReference>
<evidence type="ECO:0000313" key="11">
    <source>
        <dbReference type="Proteomes" id="UP001318300"/>
    </source>
</evidence>
<comment type="similarity">
    <text evidence="2">Belongs to the ABC transporter superfamily.</text>
</comment>
<dbReference type="PROSITE" id="PS00211">
    <property type="entry name" value="ABC_TRANSPORTER_1"/>
    <property type="match status" value="2"/>
</dbReference>
<comment type="caution">
    <text evidence="10">The sequence shown here is derived from an EMBL/GenBank/DDBJ whole genome shotgun (WGS) entry which is preliminary data.</text>
</comment>
<dbReference type="Gene3D" id="3.40.50.300">
    <property type="entry name" value="P-loop containing nucleotide triphosphate hydrolases"/>
    <property type="match status" value="2"/>
</dbReference>
<proteinExistence type="inferred from homology"/>
<keyword evidence="11" id="KW-1185">Reference proteome</keyword>
<name>A0ABX0T513_9MICO</name>
<evidence type="ECO:0000313" key="10">
    <source>
        <dbReference type="EMBL" id="NII40556.1"/>
    </source>
</evidence>
<sequence length="745" mass="79275">MSTITNGSAATPTTTTEPILRVRDLHVRFPTPRGTVHAVRGVDLELRRGEVLGIVGESGSGKSVTSMAVLGLLPDTTKVTGSVELDGEELLGRSDKQMSRLRGDKVAMVFQDPLSAFTPVYTIGDQIAETVRLHRGASKAEARARAIELLELVGIPEPARRVDAFPHEFSGGMRQRAMIAMAMANDPDVILADEPTTALDVTIQAQIIEVLRTAQRETGAALVFVSHDLGVIAGIADRIAVMYAGRIVETATAEELFARPRMPYTIGLIGALPRLDATDRSPLVPIPGSPPSLIDLPDACPFAARCPLVSEVCRSTEPVLAPPVGIGVAAVDAAAGIATDTDTDTGSGAVTAGTSLPLRAAGHTAACHRTAEVAAAHADAGRIFALPVIPDHAAAVEAARTDREPVVHVEGLTKTFPLVKGAVFRRKVGDVYAVDGVDLDIRRGETLGLVGESGSGKSTTLHQLMDLERPEAGTVELFGESLADATAHGAAGTRALRQRISMVFQDPSASLDPRMSVFDVIAEPLRAIGAPASRIDERVPELLGLVGLQAAEADRYPHEFSGGQRQRISIARALAVEPDLVVLDEPVSALDVSIQAGVLNLLAELKARLGLSYLFVSHDLSVIRHVADRVSVMYLGRTVEEGAVDEVFERPMHPYTAALMSAVPVPDPVIERSRTTILLPGDPPSPTDRPTGCRFRSRCPLYAILPEAERRRCETEEPEKAPRRGEDVDHRAACHYPEKVASIAA</sequence>
<evidence type="ECO:0000259" key="9">
    <source>
        <dbReference type="PROSITE" id="PS50893"/>
    </source>
</evidence>
<dbReference type="NCBIfam" id="NF008453">
    <property type="entry name" value="PRK11308.1"/>
    <property type="match status" value="2"/>
</dbReference>
<evidence type="ECO:0000256" key="8">
    <source>
        <dbReference type="SAM" id="MobiDB-lite"/>
    </source>
</evidence>
<evidence type="ECO:0000256" key="3">
    <source>
        <dbReference type="ARBA" id="ARBA00022448"/>
    </source>
</evidence>
<dbReference type="Pfam" id="PF08352">
    <property type="entry name" value="oligo_HPY"/>
    <property type="match status" value="2"/>
</dbReference>
<evidence type="ECO:0000256" key="2">
    <source>
        <dbReference type="ARBA" id="ARBA00005417"/>
    </source>
</evidence>
<keyword evidence="4" id="KW-1003">Cell membrane</keyword>
<keyword evidence="6 10" id="KW-0067">ATP-binding</keyword>
<feature type="region of interest" description="Disordered" evidence="8">
    <location>
        <begin position="712"/>
        <end position="732"/>
    </location>
</feature>
<dbReference type="PROSITE" id="PS50893">
    <property type="entry name" value="ABC_TRANSPORTER_2"/>
    <property type="match status" value="2"/>
</dbReference>
<keyword evidence="5" id="KW-0547">Nucleotide-binding</keyword>
<dbReference type="SUPFAM" id="SSF52540">
    <property type="entry name" value="P-loop containing nucleoside triphosphate hydrolases"/>
    <property type="match status" value="2"/>
</dbReference>
<dbReference type="EMBL" id="JAAOYO010000002">
    <property type="protein sequence ID" value="NII40556.1"/>
    <property type="molecule type" value="Genomic_DNA"/>
</dbReference>
<dbReference type="InterPro" id="IPR013563">
    <property type="entry name" value="Oligopep_ABC_C"/>
</dbReference>
<dbReference type="Proteomes" id="UP001318300">
    <property type="component" value="Unassembled WGS sequence"/>
</dbReference>
<keyword evidence="3" id="KW-0813">Transport</keyword>
<evidence type="ECO:0000256" key="4">
    <source>
        <dbReference type="ARBA" id="ARBA00022475"/>
    </source>
</evidence>
<dbReference type="NCBIfam" id="NF007739">
    <property type="entry name" value="PRK10419.1"/>
    <property type="match status" value="2"/>
</dbReference>
<evidence type="ECO:0000256" key="6">
    <source>
        <dbReference type="ARBA" id="ARBA00022840"/>
    </source>
</evidence>
<accession>A0ABX0T513</accession>
<dbReference type="InterPro" id="IPR050388">
    <property type="entry name" value="ABC_Ni/Peptide_Import"/>
</dbReference>
<dbReference type="SMART" id="SM00382">
    <property type="entry name" value="AAA"/>
    <property type="match status" value="2"/>
</dbReference>
<protein>
    <submittedName>
        <fullName evidence="10">Peptide/nickel transport system ATP-binding protein</fullName>
    </submittedName>
</protein>
<dbReference type="InterPro" id="IPR003439">
    <property type="entry name" value="ABC_transporter-like_ATP-bd"/>
</dbReference>
<dbReference type="RefSeq" id="WP_166779664.1">
    <property type="nucleotide sequence ID" value="NZ_JAAOYO010000002.1"/>
</dbReference>
<feature type="domain" description="ABC transporter" evidence="9">
    <location>
        <begin position="407"/>
        <end position="660"/>
    </location>
</feature>
<feature type="domain" description="ABC transporter" evidence="9">
    <location>
        <begin position="20"/>
        <end position="269"/>
    </location>
</feature>
<organism evidence="10 11">
    <name type="scientific">Curtobacterium salicis</name>
    <dbReference type="NCBI Taxonomy" id="1779862"/>
    <lineage>
        <taxon>Bacteria</taxon>
        <taxon>Bacillati</taxon>
        <taxon>Actinomycetota</taxon>
        <taxon>Actinomycetes</taxon>
        <taxon>Micrococcales</taxon>
        <taxon>Microbacteriaceae</taxon>
        <taxon>Curtobacterium</taxon>
    </lineage>
</organism>
<evidence type="ECO:0000256" key="1">
    <source>
        <dbReference type="ARBA" id="ARBA00004202"/>
    </source>
</evidence>
<dbReference type="NCBIfam" id="TIGR01727">
    <property type="entry name" value="oligo_HPY"/>
    <property type="match status" value="2"/>
</dbReference>
<dbReference type="PANTHER" id="PTHR43297:SF2">
    <property type="entry name" value="DIPEPTIDE TRANSPORT ATP-BINDING PROTEIN DPPD"/>
    <property type="match status" value="1"/>
</dbReference>
<reference evidence="10 11" key="1">
    <citation type="submission" date="2020-03" db="EMBL/GenBank/DDBJ databases">
        <title>Above-ground endophytic microbial communities from plants in different locations in the United States.</title>
        <authorList>
            <person name="Frank C."/>
        </authorList>
    </citation>
    <scope>NUCLEOTIDE SEQUENCE [LARGE SCALE GENOMIC DNA]</scope>
    <source>
        <strain evidence="10 11">WW7</strain>
    </source>
</reference>
<dbReference type="InterPro" id="IPR003593">
    <property type="entry name" value="AAA+_ATPase"/>
</dbReference>
<comment type="subcellular location">
    <subcellularLocation>
        <location evidence="1">Cell membrane</location>
        <topology evidence="1">Peripheral membrane protein</topology>
    </subcellularLocation>
</comment>
<gene>
    <name evidence="10" type="ORF">E9228_001192</name>
</gene>
<dbReference type="GO" id="GO:0005524">
    <property type="term" value="F:ATP binding"/>
    <property type="evidence" value="ECO:0007669"/>
    <property type="project" value="UniProtKB-KW"/>
</dbReference>
<dbReference type="Pfam" id="PF00005">
    <property type="entry name" value="ABC_tran"/>
    <property type="match status" value="2"/>
</dbReference>
<dbReference type="CDD" id="cd03257">
    <property type="entry name" value="ABC_NikE_OppD_transporters"/>
    <property type="match status" value="2"/>
</dbReference>
<dbReference type="InterPro" id="IPR017871">
    <property type="entry name" value="ABC_transporter-like_CS"/>
</dbReference>
<evidence type="ECO:0000256" key="5">
    <source>
        <dbReference type="ARBA" id="ARBA00022741"/>
    </source>
</evidence>
<dbReference type="PANTHER" id="PTHR43297">
    <property type="entry name" value="OLIGOPEPTIDE TRANSPORT ATP-BINDING PROTEIN APPD"/>
    <property type="match status" value="1"/>
</dbReference>